<reference evidence="3" key="1">
    <citation type="submission" date="2007-07" db="EMBL/GenBank/DDBJ databases">
        <title>PCAP assembly of the Caenorhabditis remanei genome.</title>
        <authorList>
            <consortium name="The Caenorhabditis remanei Sequencing Consortium"/>
            <person name="Wilson R.K."/>
        </authorList>
    </citation>
    <scope>NUCLEOTIDE SEQUENCE [LARGE SCALE GENOMIC DNA]</scope>
    <source>
        <strain evidence="3">PB4641</strain>
    </source>
</reference>
<dbReference type="AlphaFoldDB" id="E3N0S8"/>
<dbReference type="InterPro" id="IPR000477">
    <property type="entry name" value="RT_dom"/>
</dbReference>
<dbReference type="EMBL" id="DS268506">
    <property type="protein sequence ID" value="EFP13479.1"/>
    <property type="molecule type" value="Genomic_DNA"/>
</dbReference>
<dbReference type="SUPFAM" id="SSF56672">
    <property type="entry name" value="DNA/RNA polymerases"/>
    <property type="match status" value="1"/>
</dbReference>
<feature type="compositionally biased region" description="Polar residues" evidence="1">
    <location>
        <begin position="95"/>
        <end position="109"/>
    </location>
</feature>
<feature type="compositionally biased region" description="Low complexity" evidence="1">
    <location>
        <begin position="178"/>
        <end position="188"/>
    </location>
</feature>
<proteinExistence type="predicted"/>
<evidence type="ECO:0000259" key="2">
    <source>
        <dbReference type="PROSITE" id="PS50878"/>
    </source>
</evidence>
<dbReference type="SUPFAM" id="SSF56219">
    <property type="entry name" value="DNase I-like"/>
    <property type="match status" value="1"/>
</dbReference>
<feature type="region of interest" description="Disordered" evidence="1">
    <location>
        <begin position="164"/>
        <end position="188"/>
    </location>
</feature>
<evidence type="ECO:0000256" key="1">
    <source>
        <dbReference type="SAM" id="MobiDB-lite"/>
    </source>
</evidence>
<dbReference type="PANTHER" id="PTHR33395:SF22">
    <property type="entry name" value="REVERSE TRANSCRIPTASE DOMAIN-CONTAINING PROTEIN"/>
    <property type="match status" value="1"/>
</dbReference>
<gene>
    <name evidence="3" type="ORF">CRE_10543</name>
</gene>
<dbReference type="Gene3D" id="3.60.10.10">
    <property type="entry name" value="Endonuclease/exonuclease/phosphatase"/>
    <property type="match status" value="1"/>
</dbReference>
<feature type="region of interest" description="Disordered" evidence="1">
    <location>
        <begin position="95"/>
        <end position="115"/>
    </location>
</feature>
<organism evidence="4">
    <name type="scientific">Caenorhabditis remanei</name>
    <name type="common">Caenorhabditis vulgaris</name>
    <dbReference type="NCBI Taxonomy" id="31234"/>
    <lineage>
        <taxon>Eukaryota</taxon>
        <taxon>Metazoa</taxon>
        <taxon>Ecdysozoa</taxon>
        <taxon>Nematoda</taxon>
        <taxon>Chromadorea</taxon>
        <taxon>Rhabditida</taxon>
        <taxon>Rhabditina</taxon>
        <taxon>Rhabditomorpha</taxon>
        <taxon>Rhabditoidea</taxon>
        <taxon>Rhabditidae</taxon>
        <taxon>Peloderinae</taxon>
        <taxon>Caenorhabditis</taxon>
    </lineage>
</organism>
<dbReference type="InterPro" id="IPR036691">
    <property type="entry name" value="Endo/exonu/phosph_ase_sf"/>
</dbReference>
<evidence type="ECO:0000313" key="3">
    <source>
        <dbReference type="EMBL" id="EFP13479.1"/>
    </source>
</evidence>
<dbReference type="CDD" id="cd01650">
    <property type="entry name" value="RT_nLTR_like"/>
    <property type="match status" value="1"/>
</dbReference>
<dbReference type="PROSITE" id="PS50878">
    <property type="entry name" value="RT_POL"/>
    <property type="match status" value="1"/>
</dbReference>
<dbReference type="InterPro" id="IPR005135">
    <property type="entry name" value="Endo/exonuclease/phosphatase"/>
</dbReference>
<dbReference type="Pfam" id="PF14529">
    <property type="entry name" value="Exo_endo_phos_2"/>
    <property type="match status" value="1"/>
</dbReference>
<sequence length="1146" mass="128107">MAPPLNKRKLTVSDDDDPSGFVPFSAYRQLHDHVGTLTNIISDLRNALLSSSAKSVIDKVSSLVPTIPTIPVLPEPQFLPPLPLSTVPGTASLTTTTIPIPSNTQAPSLSPTPPTPFDIAMKAATILEKSKRAVLERFPDDPNDPNQDQSQLNFLTKLAETHGLPKPSRIHRHPSGPPLQLSSLPYTPSFPSSSHSSLASCPNKPDVRISFLLSNIRGIASLSKINLLIDLFASSNTQLLALTETFLDETVPSTLFIQHGLSIHRFDRSPSIHRKKCGGGVAIIYKKSLSLSSIDINMKFHYPIHQSEIIACRISPSDSFSSPPFSPFTFCLVYRPPDTSRSQNAALISHLDQILPLNCSLLAGDFNYPSLKWDSPHTSHEFLSFVNSKDLFQHVTFPTRSSSSTANILDLVMTTKDLPVSKISKHPPLLNSDHFSVEFDLLPYPITLPPNYNIIPQSSKPRLNYKQCNVKDLNAYLASYDWDLAFSTHSSPSSKYSFFIELLSQLILRHTPLSQVHKPYRPSNLINKLRRTRHRYAVLLNSASSHASQISKLKSLLTTIKQKLKKCNFRSESLILSAPHSRVARSLIKKRVRGRSSVPPLSINNRLVSSNSEKATIFAQTFAKNFSPNNYLPHLSSLPSLHPVSPPISEIFPPWLIEKTSKNLPPRCGYTSHLANYFILKNCATSLALPLSIIFSDSLLTSEVPDSWKHATVIPIPKKGSLSSPENFRPISLTDPFARLFERVICEYIKLHFAHKFSQNQHGFLAYRSCTSSLVHSISCYKSSLSSNNSLDVIFFDFKKAFDKVNHKLLLQKLALFGIPHLFIEWFSNFLSGRTFSIKIEDFTDTAITQIPSGVPQGSVSGPLLFLIFINDLLLDLALIPSLQVSAFADDIKIYSSNPVAVQKGIDLIETWASSNSLPLAHTKTSLLRLGSKNISFPYFIAGQPIETSKSVRDLGLITDSTLKFKSHINKTIASALLRTKQLLKSFKSTSPQFYIFLFNCYVLPIIEYCSVVYSPPPASKLSLSLETPLRFFTRKIFQRCNITYSSYSDRLAQLNLFSLRHRRLKAQLLLLYKFLSGTSYFPHLDSYIRFSSSTRRPMNLICIKPKCSDFFSHTIPIWNAITSQSSHFLSPSEFNTLISSSITRY</sequence>
<dbReference type="GO" id="GO:0031012">
    <property type="term" value="C:extracellular matrix"/>
    <property type="evidence" value="ECO:0007669"/>
    <property type="project" value="TreeGrafter"/>
</dbReference>
<dbReference type="Proteomes" id="UP000008281">
    <property type="component" value="Unassembled WGS sequence"/>
</dbReference>
<dbReference type="GO" id="GO:0003824">
    <property type="term" value="F:catalytic activity"/>
    <property type="evidence" value="ECO:0007669"/>
    <property type="project" value="InterPro"/>
</dbReference>
<dbReference type="eggNOG" id="KOG1075">
    <property type="taxonomic scope" value="Eukaryota"/>
</dbReference>
<evidence type="ECO:0000313" key="4">
    <source>
        <dbReference type="Proteomes" id="UP000008281"/>
    </source>
</evidence>
<feature type="domain" description="Reverse transcriptase" evidence="2">
    <location>
        <begin position="697"/>
        <end position="946"/>
    </location>
</feature>
<dbReference type="OMA" id="YISHITQ"/>
<dbReference type="Pfam" id="PF00078">
    <property type="entry name" value="RVT_1"/>
    <property type="match status" value="1"/>
</dbReference>
<keyword evidence="4" id="KW-1185">Reference proteome</keyword>
<dbReference type="PRINTS" id="PR01345">
    <property type="entry name" value="CERVTRCPTASE"/>
</dbReference>
<dbReference type="GO" id="GO:0007508">
    <property type="term" value="P:larval heart development"/>
    <property type="evidence" value="ECO:0007669"/>
    <property type="project" value="TreeGrafter"/>
</dbReference>
<accession>E3N0S8</accession>
<name>E3N0S8_CAERE</name>
<dbReference type="HOGENOM" id="CLU_000680_20_2_1"/>
<dbReference type="PANTHER" id="PTHR33395">
    <property type="entry name" value="TRANSCRIPTASE, PUTATIVE-RELATED-RELATED"/>
    <property type="match status" value="1"/>
</dbReference>
<dbReference type="STRING" id="31234.E3N0S8"/>
<dbReference type="GO" id="GO:0061343">
    <property type="term" value="P:cell adhesion involved in heart morphogenesis"/>
    <property type="evidence" value="ECO:0007669"/>
    <property type="project" value="TreeGrafter"/>
</dbReference>
<dbReference type="InParanoid" id="E3N0S8"/>
<dbReference type="OrthoDB" id="426210at2759"/>
<dbReference type="InterPro" id="IPR043502">
    <property type="entry name" value="DNA/RNA_pol_sf"/>
</dbReference>
<protein>
    <recommendedName>
        <fullName evidence="2">Reverse transcriptase domain-containing protein</fullName>
    </recommendedName>
</protein>